<dbReference type="RefSeq" id="WP_238931536.1">
    <property type="nucleotide sequence ID" value="NZ_JAPCID010000013.1"/>
</dbReference>
<dbReference type="Pfam" id="PF13487">
    <property type="entry name" value="HD_5"/>
    <property type="match status" value="1"/>
</dbReference>
<evidence type="ECO:0000313" key="3">
    <source>
        <dbReference type="EMBL" id="MDA0138080.1"/>
    </source>
</evidence>
<accession>A0ABT4RHV9</accession>
<keyword evidence="1" id="KW-0472">Membrane</keyword>
<keyword evidence="4" id="KW-1185">Reference proteome</keyword>
<feature type="transmembrane region" description="Helical" evidence="1">
    <location>
        <begin position="297"/>
        <end position="316"/>
    </location>
</feature>
<feature type="transmembrane region" description="Helical" evidence="1">
    <location>
        <begin position="267"/>
        <end position="290"/>
    </location>
</feature>
<evidence type="ECO:0000259" key="2">
    <source>
        <dbReference type="PROSITE" id="PS51832"/>
    </source>
</evidence>
<evidence type="ECO:0000313" key="4">
    <source>
        <dbReference type="Proteomes" id="UP001147700"/>
    </source>
</evidence>
<dbReference type="InterPro" id="IPR037522">
    <property type="entry name" value="HD_GYP_dom"/>
</dbReference>
<dbReference type="Pfam" id="PF05226">
    <property type="entry name" value="CHASE2"/>
    <property type="match status" value="1"/>
</dbReference>
<dbReference type="PANTHER" id="PTHR45228">
    <property type="entry name" value="CYCLIC DI-GMP PHOSPHODIESTERASE TM_0186-RELATED"/>
    <property type="match status" value="1"/>
</dbReference>
<sequence length="558" mass="59590">MIRLARAAGALVALVVLVAALTPALERAELATLDARFELRGTQPVAGLAVVAIDERSFSELETRWPFPRTLHAQLIDRLREAGARQIVYDVQFTEPSEDPDEDLALYEAVGRAGRVVLATGEVDDHGRTRVLGGDENLAQAGGARAAASTFPTDPGGAIRRYARQDTGLATIPALVGARFGPTPTAERALIDFRGPAGTIPTYSFADVLERRVSEPLRGRIVVVGATAPSLQDVHPTSAPGDRLMPGAELQANAIWTALEGNPLRPVAGWLAFLIAVLLAGVPAAGVRLLGPVRGSALAAAGAALFAVGAQLAFGAGLVLPVAVPLVALACTLATALLVRAVAERSERAAVSRHRDELEAAVHARTKDLVETQLEVVLRLARAAELHDDDTGEHIDRMSRMCGEVALELGLPPTRADTIRYAAVLHDIGKIGVPDEILRKPGGLTIEEMAVMRRHVVEGSLLLEGSPSPVLKVAELIVDTHHERWDGTGYPNGLKGEEIALEGRIAAVCDVFDALTHERPYKQAWTVEHACQEIERLRGSHFDPAVADALLRVVRRRR</sequence>
<dbReference type="EMBL" id="JAPCID010000013">
    <property type="protein sequence ID" value="MDA0138080.1"/>
    <property type="molecule type" value="Genomic_DNA"/>
</dbReference>
<name>A0ABT4RHV9_9ACTN</name>
<dbReference type="SMART" id="SM01080">
    <property type="entry name" value="CHASE2"/>
    <property type="match status" value="1"/>
</dbReference>
<comment type="caution">
    <text evidence="3">The sequence shown here is derived from an EMBL/GenBank/DDBJ whole genome shotgun (WGS) entry which is preliminary data.</text>
</comment>
<dbReference type="PROSITE" id="PS51832">
    <property type="entry name" value="HD_GYP"/>
    <property type="match status" value="1"/>
</dbReference>
<reference evidence="3" key="1">
    <citation type="submission" date="2022-10" db="EMBL/GenBank/DDBJ databases">
        <title>The WGS of Solirubrobacter sp. CPCC 204708.</title>
        <authorList>
            <person name="Jiang Z."/>
        </authorList>
    </citation>
    <scope>NUCLEOTIDE SEQUENCE</scope>
    <source>
        <strain evidence="3">CPCC 204708</strain>
    </source>
</reference>
<feature type="domain" description="HD-GYP" evidence="2">
    <location>
        <begin position="369"/>
        <end position="558"/>
    </location>
</feature>
<keyword evidence="1" id="KW-1133">Transmembrane helix</keyword>
<keyword evidence="1" id="KW-0812">Transmembrane</keyword>
<dbReference type="Proteomes" id="UP001147700">
    <property type="component" value="Unassembled WGS sequence"/>
</dbReference>
<dbReference type="CDD" id="cd00077">
    <property type="entry name" value="HDc"/>
    <property type="match status" value="1"/>
</dbReference>
<dbReference type="InterPro" id="IPR052020">
    <property type="entry name" value="Cyclic_di-GMP/3'3'-cGAMP_PDE"/>
</dbReference>
<dbReference type="SUPFAM" id="SSF109604">
    <property type="entry name" value="HD-domain/PDEase-like"/>
    <property type="match status" value="1"/>
</dbReference>
<dbReference type="Gene3D" id="1.10.3210.10">
    <property type="entry name" value="Hypothetical protein af1432"/>
    <property type="match status" value="1"/>
</dbReference>
<gene>
    <name evidence="3" type="ORF">OJ962_11255</name>
</gene>
<feature type="transmembrane region" description="Helical" evidence="1">
    <location>
        <begin position="322"/>
        <end position="343"/>
    </location>
</feature>
<dbReference type="InterPro" id="IPR003607">
    <property type="entry name" value="HD/PDEase_dom"/>
</dbReference>
<evidence type="ECO:0000256" key="1">
    <source>
        <dbReference type="SAM" id="Phobius"/>
    </source>
</evidence>
<dbReference type="InterPro" id="IPR007890">
    <property type="entry name" value="CHASE2"/>
</dbReference>
<proteinExistence type="predicted"/>
<dbReference type="SMART" id="SM00471">
    <property type="entry name" value="HDc"/>
    <property type="match status" value="1"/>
</dbReference>
<organism evidence="3 4">
    <name type="scientific">Solirubrobacter deserti</name>
    <dbReference type="NCBI Taxonomy" id="2282478"/>
    <lineage>
        <taxon>Bacteria</taxon>
        <taxon>Bacillati</taxon>
        <taxon>Actinomycetota</taxon>
        <taxon>Thermoleophilia</taxon>
        <taxon>Solirubrobacterales</taxon>
        <taxon>Solirubrobacteraceae</taxon>
        <taxon>Solirubrobacter</taxon>
    </lineage>
</organism>
<protein>
    <submittedName>
        <fullName evidence="3">CHASE2 domain-containing protein</fullName>
    </submittedName>
</protein>